<evidence type="ECO:0000256" key="3">
    <source>
        <dbReference type="ARBA" id="ARBA00023125"/>
    </source>
</evidence>
<accession>A0AA37WSR1</accession>
<dbReference type="Gene3D" id="1.10.10.10">
    <property type="entry name" value="Winged helix-like DNA-binding domain superfamily/Winged helix DNA-binding domain"/>
    <property type="match status" value="1"/>
</dbReference>
<dbReference type="RefSeq" id="WP_238194650.1">
    <property type="nucleotide sequence ID" value="NZ_BPQZ01000002.1"/>
</dbReference>
<evidence type="ECO:0000256" key="1">
    <source>
        <dbReference type="ARBA" id="ARBA00009437"/>
    </source>
</evidence>
<feature type="compositionally biased region" description="Polar residues" evidence="5">
    <location>
        <begin position="302"/>
        <end position="317"/>
    </location>
</feature>
<dbReference type="GO" id="GO:0003700">
    <property type="term" value="F:DNA-binding transcription factor activity"/>
    <property type="evidence" value="ECO:0007669"/>
    <property type="project" value="InterPro"/>
</dbReference>
<comment type="caution">
    <text evidence="7">The sequence shown here is derived from an EMBL/GenBank/DDBJ whole genome shotgun (WGS) entry which is preliminary data.</text>
</comment>
<dbReference type="PANTHER" id="PTHR30126:SF40">
    <property type="entry name" value="HTH-TYPE TRANSCRIPTIONAL REGULATOR GLTR"/>
    <property type="match status" value="1"/>
</dbReference>
<protein>
    <submittedName>
        <fullName evidence="7">LysR family transcriptional regulator</fullName>
    </submittedName>
</protein>
<dbReference type="GO" id="GO:0000976">
    <property type="term" value="F:transcription cis-regulatory region binding"/>
    <property type="evidence" value="ECO:0007669"/>
    <property type="project" value="TreeGrafter"/>
</dbReference>
<dbReference type="EMBL" id="BSPL01000011">
    <property type="protein sequence ID" value="GLS69628.1"/>
    <property type="molecule type" value="Genomic_DNA"/>
</dbReference>
<evidence type="ECO:0000256" key="4">
    <source>
        <dbReference type="ARBA" id="ARBA00023163"/>
    </source>
</evidence>
<evidence type="ECO:0000313" key="7">
    <source>
        <dbReference type="EMBL" id="GLS69628.1"/>
    </source>
</evidence>
<keyword evidence="2" id="KW-0805">Transcription regulation</keyword>
<proteinExistence type="inferred from homology"/>
<dbReference type="InterPro" id="IPR000847">
    <property type="entry name" value="LysR_HTH_N"/>
</dbReference>
<name>A0AA37WSR1_9HYPH</name>
<evidence type="ECO:0000259" key="6">
    <source>
        <dbReference type="PROSITE" id="PS50931"/>
    </source>
</evidence>
<keyword evidence="8" id="KW-1185">Reference proteome</keyword>
<dbReference type="Pfam" id="PF03466">
    <property type="entry name" value="LysR_substrate"/>
    <property type="match status" value="1"/>
</dbReference>
<dbReference type="InterPro" id="IPR036388">
    <property type="entry name" value="WH-like_DNA-bd_sf"/>
</dbReference>
<organism evidence="7 8">
    <name type="scientific">Methylobacterium tardum</name>
    <dbReference type="NCBI Taxonomy" id="374432"/>
    <lineage>
        <taxon>Bacteria</taxon>
        <taxon>Pseudomonadati</taxon>
        <taxon>Pseudomonadota</taxon>
        <taxon>Alphaproteobacteria</taxon>
        <taxon>Hyphomicrobiales</taxon>
        <taxon>Methylobacteriaceae</taxon>
        <taxon>Methylobacterium</taxon>
    </lineage>
</organism>
<dbReference type="Gene3D" id="3.40.190.290">
    <property type="match status" value="1"/>
</dbReference>
<feature type="domain" description="HTH lysR-type" evidence="6">
    <location>
        <begin position="1"/>
        <end position="58"/>
    </location>
</feature>
<comment type="similarity">
    <text evidence="1">Belongs to the LysR transcriptional regulatory family.</text>
</comment>
<sequence>MDLDDLHIFRCVVREGGVTRAASLLHRVPSNVTTRIKQFEERLGVALFRRQGRNLALTEAGRTLLGHAEKLLDLADLAEQELRSGVVGGLLRLGSLESAAGARLPPILSAFHARYPDVTIELRTGTTRALLQQLERFEVEAAFVSEPFERGKLSSVPAFDEHLVLITGRTAPRAGRSAALGGQTVVAFPHGCSYRQRLIEWLAEQGTAPARILEMSSYHAIVACVAAGTGVAIIPTEVLDQAVVGHAVERHPLPAHLRLNRTHLVWSGEASAPLQALMALLPPAAGAARSVEPAPQAARSGPPTSHAGSNQRSASPS</sequence>
<evidence type="ECO:0000313" key="8">
    <source>
        <dbReference type="Proteomes" id="UP001157440"/>
    </source>
</evidence>
<keyword evidence="3" id="KW-0238">DNA-binding</keyword>
<dbReference type="InterPro" id="IPR036390">
    <property type="entry name" value="WH_DNA-bd_sf"/>
</dbReference>
<dbReference type="PROSITE" id="PS50931">
    <property type="entry name" value="HTH_LYSR"/>
    <property type="match status" value="1"/>
</dbReference>
<dbReference type="FunFam" id="1.10.10.10:FF:000001">
    <property type="entry name" value="LysR family transcriptional regulator"/>
    <property type="match status" value="1"/>
</dbReference>
<dbReference type="AlphaFoldDB" id="A0AA37WSR1"/>
<dbReference type="InterPro" id="IPR005119">
    <property type="entry name" value="LysR_subst-bd"/>
</dbReference>
<evidence type="ECO:0000256" key="5">
    <source>
        <dbReference type="SAM" id="MobiDB-lite"/>
    </source>
</evidence>
<dbReference type="CDD" id="cd08442">
    <property type="entry name" value="PBP2_YofA_SoxR_like"/>
    <property type="match status" value="1"/>
</dbReference>
<evidence type="ECO:0000256" key="2">
    <source>
        <dbReference type="ARBA" id="ARBA00023015"/>
    </source>
</evidence>
<dbReference type="PANTHER" id="PTHR30126">
    <property type="entry name" value="HTH-TYPE TRANSCRIPTIONAL REGULATOR"/>
    <property type="match status" value="1"/>
</dbReference>
<gene>
    <name evidence="7" type="ORF">GCM10007890_16410</name>
</gene>
<dbReference type="SUPFAM" id="SSF53850">
    <property type="entry name" value="Periplasmic binding protein-like II"/>
    <property type="match status" value="1"/>
</dbReference>
<dbReference type="SUPFAM" id="SSF46785">
    <property type="entry name" value="Winged helix' DNA-binding domain"/>
    <property type="match status" value="1"/>
</dbReference>
<reference evidence="8" key="1">
    <citation type="journal article" date="2019" name="Int. J. Syst. Evol. Microbiol.">
        <title>The Global Catalogue of Microorganisms (GCM) 10K type strain sequencing project: providing services to taxonomists for standard genome sequencing and annotation.</title>
        <authorList>
            <consortium name="The Broad Institute Genomics Platform"/>
            <consortium name="The Broad Institute Genome Sequencing Center for Infectious Disease"/>
            <person name="Wu L."/>
            <person name="Ma J."/>
        </authorList>
    </citation>
    <scope>NUCLEOTIDE SEQUENCE [LARGE SCALE GENOMIC DNA]</scope>
    <source>
        <strain evidence="8">NBRC 103632</strain>
    </source>
</reference>
<dbReference type="Pfam" id="PF00126">
    <property type="entry name" value="HTH_1"/>
    <property type="match status" value="1"/>
</dbReference>
<keyword evidence="4" id="KW-0804">Transcription</keyword>
<feature type="region of interest" description="Disordered" evidence="5">
    <location>
        <begin position="288"/>
        <end position="317"/>
    </location>
</feature>
<dbReference type="Proteomes" id="UP001157440">
    <property type="component" value="Unassembled WGS sequence"/>
</dbReference>